<keyword evidence="3" id="KW-0862">Zinc</keyword>
<evidence type="ECO:0000256" key="1">
    <source>
        <dbReference type="ARBA" id="ARBA00022723"/>
    </source>
</evidence>
<evidence type="ECO:0000313" key="6">
    <source>
        <dbReference type="EMBL" id="CAL1384414.1"/>
    </source>
</evidence>
<dbReference type="Proteomes" id="UP001497516">
    <property type="component" value="Chromosome 4"/>
</dbReference>
<dbReference type="EMBL" id="OZ034817">
    <property type="protein sequence ID" value="CAL1384414.1"/>
    <property type="molecule type" value="Genomic_DNA"/>
</dbReference>
<evidence type="ECO:0000259" key="5">
    <source>
        <dbReference type="PROSITE" id="PS50966"/>
    </source>
</evidence>
<dbReference type="PROSITE" id="PS50966">
    <property type="entry name" value="ZF_SWIM"/>
    <property type="match status" value="1"/>
</dbReference>
<evidence type="ECO:0000313" key="7">
    <source>
        <dbReference type="Proteomes" id="UP001497516"/>
    </source>
</evidence>
<evidence type="ECO:0000256" key="4">
    <source>
        <dbReference type="PROSITE-ProRule" id="PRU00325"/>
    </source>
</evidence>
<keyword evidence="1" id="KW-0479">Metal-binding</keyword>
<evidence type="ECO:0000256" key="2">
    <source>
        <dbReference type="ARBA" id="ARBA00022771"/>
    </source>
</evidence>
<accession>A0AAV2EF21</accession>
<keyword evidence="7" id="KW-1185">Reference proteome</keyword>
<evidence type="ECO:0000256" key="3">
    <source>
        <dbReference type="ARBA" id="ARBA00022833"/>
    </source>
</evidence>
<protein>
    <recommendedName>
        <fullName evidence="5">SWIM-type domain-containing protein</fullName>
    </recommendedName>
</protein>
<dbReference type="InterPro" id="IPR007527">
    <property type="entry name" value="Znf_SWIM"/>
</dbReference>
<keyword evidence="2 4" id="KW-0863">Zinc-finger</keyword>
<gene>
    <name evidence="6" type="ORF">LTRI10_LOCUS25620</name>
</gene>
<dbReference type="GO" id="GO:0008270">
    <property type="term" value="F:zinc ion binding"/>
    <property type="evidence" value="ECO:0007669"/>
    <property type="project" value="UniProtKB-KW"/>
</dbReference>
<dbReference type="SMART" id="SM00575">
    <property type="entry name" value="ZnF_PMZ"/>
    <property type="match status" value="1"/>
</dbReference>
<feature type="domain" description="SWIM-type" evidence="5">
    <location>
        <begin position="82"/>
        <end position="118"/>
    </location>
</feature>
<organism evidence="6 7">
    <name type="scientific">Linum trigynum</name>
    <dbReference type="NCBI Taxonomy" id="586398"/>
    <lineage>
        <taxon>Eukaryota</taxon>
        <taxon>Viridiplantae</taxon>
        <taxon>Streptophyta</taxon>
        <taxon>Embryophyta</taxon>
        <taxon>Tracheophyta</taxon>
        <taxon>Spermatophyta</taxon>
        <taxon>Magnoliopsida</taxon>
        <taxon>eudicotyledons</taxon>
        <taxon>Gunneridae</taxon>
        <taxon>Pentapetalae</taxon>
        <taxon>rosids</taxon>
        <taxon>fabids</taxon>
        <taxon>Malpighiales</taxon>
        <taxon>Linaceae</taxon>
        <taxon>Linum</taxon>
    </lineage>
</organism>
<sequence length="170" mass="19268">MPVSVIVEMSYWKINEWRVNRLQLAIGRELSGHAIAHDVFDQMQKNEEKSSKHKVVLFDRSEGIFAVKTGIWGGGRCGHNRQTVTLHLESLIGECTCQKYQNTRILCSHAMAVAKSITMSPHSLVSPYFTEHAIRNSYDVALSPMQNEAYWPIYNGKLIIPPLQIDLDAN</sequence>
<dbReference type="InterPro" id="IPR006564">
    <property type="entry name" value="Znf_PMZ"/>
</dbReference>
<proteinExistence type="predicted"/>
<dbReference type="AlphaFoldDB" id="A0AAV2EF21"/>
<dbReference type="Pfam" id="PF04434">
    <property type="entry name" value="SWIM"/>
    <property type="match status" value="1"/>
</dbReference>
<reference evidence="6 7" key="1">
    <citation type="submission" date="2024-04" db="EMBL/GenBank/DDBJ databases">
        <authorList>
            <person name="Fracassetti M."/>
        </authorList>
    </citation>
    <scope>NUCLEOTIDE SEQUENCE [LARGE SCALE GENOMIC DNA]</scope>
</reference>
<name>A0AAV2EF21_9ROSI</name>